<sequence length="138" mass="15987">MRCLRSLLHIRWQDKIPNTEKLQQADMTSVHILLEKAQVRWAGHVCRMPDHRIPKQLLCGELCLGKRAVGGQKKRFKNTLKASLKNLDIQVDSWEELAQDRSIWRSLIHTGAQTAEERKTHIAEQKRTLRKTRAASTT</sequence>
<accession>A0AAN9C820</accession>
<dbReference type="PANTHER" id="PTHR47027:SF26">
    <property type="entry name" value="REVERSE TRANSCRIPTASE DOMAIN-CONTAINING PROTEIN"/>
    <property type="match status" value="1"/>
</dbReference>
<feature type="compositionally biased region" description="Basic residues" evidence="1">
    <location>
        <begin position="128"/>
        <end position="138"/>
    </location>
</feature>
<organism evidence="2 3">
    <name type="scientific">Littorina saxatilis</name>
    <dbReference type="NCBI Taxonomy" id="31220"/>
    <lineage>
        <taxon>Eukaryota</taxon>
        <taxon>Metazoa</taxon>
        <taxon>Spiralia</taxon>
        <taxon>Lophotrochozoa</taxon>
        <taxon>Mollusca</taxon>
        <taxon>Gastropoda</taxon>
        <taxon>Caenogastropoda</taxon>
        <taxon>Littorinimorpha</taxon>
        <taxon>Littorinoidea</taxon>
        <taxon>Littorinidae</taxon>
        <taxon>Littorina</taxon>
    </lineage>
</organism>
<evidence type="ECO:0000313" key="2">
    <source>
        <dbReference type="EMBL" id="KAK7116095.1"/>
    </source>
</evidence>
<dbReference type="PANTHER" id="PTHR47027">
    <property type="entry name" value="REVERSE TRANSCRIPTASE DOMAIN-CONTAINING PROTEIN"/>
    <property type="match status" value="1"/>
</dbReference>
<dbReference type="AlphaFoldDB" id="A0AAN9C820"/>
<dbReference type="EMBL" id="JBAMIC010000001">
    <property type="protein sequence ID" value="KAK7116095.1"/>
    <property type="molecule type" value="Genomic_DNA"/>
</dbReference>
<protein>
    <submittedName>
        <fullName evidence="2">Uncharacterized protein</fullName>
    </submittedName>
</protein>
<proteinExistence type="predicted"/>
<name>A0AAN9C820_9CAEN</name>
<gene>
    <name evidence="2" type="ORF">V1264_001840</name>
</gene>
<reference evidence="2 3" key="1">
    <citation type="submission" date="2024-02" db="EMBL/GenBank/DDBJ databases">
        <title>Chromosome-scale genome assembly of the rough periwinkle Littorina saxatilis.</title>
        <authorList>
            <person name="De Jode A."/>
            <person name="Faria R."/>
            <person name="Formenti G."/>
            <person name="Sims Y."/>
            <person name="Smith T.P."/>
            <person name="Tracey A."/>
            <person name="Wood J.M.D."/>
            <person name="Zagrodzka Z.B."/>
            <person name="Johannesson K."/>
            <person name="Butlin R.K."/>
            <person name="Leder E.H."/>
        </authorList>
    </citation>
    <scope>NUCLEOTIDE SEQUENCE [LARGE SCALE GENOMIC DNA]</scope>
    <source>
        <strain evidence="2">Snail1</strain>
        <tissue evidence="2">Muscle</tissue>
    </source>
</reference>
<evidence type="ECO:0000313" key="3">
    <source>
        <dbReference type="Proteomes" id="UP001374579"/>
    </source>
</evidence>
<keyword evidence="3" id="KW-1185">Reference proteome</keyword>
<evidence type="ECO:0000256" key="1">
    <source>
        <dbReference type="SAM" id="MobiDB-lite"/>
    </source>
</evidence>
<dbReference type="Proteomes" id="UP001374579">
    <property type="component" value="Unassembled WGS sequence"/>
</dbReference>
<feature type="compositionally biased region" description="Basic and acidic residues" evidence="1">
    <location>
        <begin position="115"/>
        <end position="127"/>
    </location>
</feature>
<comment type="caution">
    <text evidence="2">The sequence shown here is derived from an EMBL/GenBank/DDBJ whole genome shotgun (WGS) entry which is preliminary data.</text>
</comment>
<feature type="region of interest" description="Disordered" evidence="1">
    <location>
        <begin position="115"/>
        <end position="138"/>
    </location>
</feature>